<dbReference type="Gene3D" id="2.40.110.10">
    <property type="entry name" value="Butyryl-CoA Dehydrogenase, subunit A, domain 2"/>
    <property type="match status" value="1"/>
</dbReference>
<dbReference type="PANTHER" id="PTHR43884">
    <property type="entry name" value="ACYL-COA DEHYDROGENASE"/>
    <property type="match status" value="1"/>
</dbReference>
<organism evidence="10 11">
    <name type="scientific">Actinomadura syzygii</name>
    <dbReference type="NCBI Taxonomy" id="1427538"/>
    <lineage>
        <taxon>Bacteria</taxon>
        <taxon>Bacillati</taxon>
        <taxon>Actinomycetota</taxon>
        <taxon>Actinomycetes</taxon>
        <taxon>Streptosporangiales</taxon>
        <taxon>Thermomonosporaceae</taxon>
        <taxon>Actinomadura</taxon>
    </lineage>
</organism>
<dbReference type="PANTHER" id="PTHR43884:SF12">
    <property type="entry name" value="ISOVALERYL-COA DEHYDROGENASE, MITOCHONDRIAL-RELATED"/>
    <property type="match status" value="1"/>
</dbReference>
<dbReference type="InterPro" id="IPR009100">
    <property type="entry name" value="AcylCoA_DH/oxidase_NM_dom_sf"/>
</dbReference>
<evidence type="ECO:0000256" key="3">
    <source>
        <dbReference type="ARBA" id="ARBA00022630"/>
    </source>
</evidence>
<dbReference type="InterPro" id="IPR009075">
    <property type="entry name" value="AcylCo_DH/oxidase_C"/>
</dbReference>
<dbReference type="RefSeq" id="WP_148354553.1">
    <property type="nucleotide sequence ID" value="NZ_JBHSBF010000032.1"/>
</dbReference>
<dbReference type="FunFam" id="1.20.140.10:FF:000011">
    <property type="entry name" value="Medium-chain specific acyl-CoA dehydrogenase, mitochondrial"/>
    <property type="match status" value="1"/>
</dbReference>
<evidence type="ECO:0000256" key="1">
    <source>
        <dbReference type="ARBA" id="ARBA00001974"/>
    </source>
</evidence>
<dbReference type="GO" id="GO:0003995">
    <property type="term" value="F:acyl-CoA dehydrogenase activity"/>
    <property type="evidence" value="ECO:0007669"/>
    <property type="project" value="InterPro"/>
</dbReference>
<dbReference type="InterPro" id="IPR013786">
    <property type="entry name" value="AcylCoA_DH/ox_N"/>
</dbReference>
<evidence type="ECO:0000313" key="10">
    <source>
        <dbReference type="EMBL" id="TYC08934.1"/>
    </source>
</evidence>
<evidence type="ECO:0000259" key="9">
    <source>
        <dbReference type="Pfam" id="PF02771"/>
    </source>
</evidence>
<dbReference type="EMBL" id="VSFF01000015">
    <property type="protein sequence ID" value="TYC08934.1"/>
    <property type="molecule type" value="Genomic_DNA"/>
</dbReference>
<dbReference type="GO" id="GO:0050660">
    <property type="term" value="F:flavin adenine dinucleotide binding"/>
    <property type="evidence" value="ECO:0007669"/>
    <property type="project" value="InterPro"/>
</dbReference>
<dbReference type="InterPro" id="IPR037069">
    <property type="entry name" value="AcylCoA_DH/ox_N_sf"/>
</dbReference>
<dbReference type="InterPro" id="IPR046373">
    <property type="entry name" value="Acyl-CoA_Oxase/DH_mid-dom_sf"/>
</dbReference>
<keyword evidence="3 6" id="KW-0285">Flavoprotein</keyword>
<evidence type="ECO:0000256" key="2">
    <source>
        <dbReference type="ARBA" id="ARBA00009347"/>
    </source>
</evidence>
<dbReference type="Gene3D" id="1.20.140.10">
    <property type="entry name" value="Butyryl-CoA Dehydrogenase, subunit A, domain 3"/>
    <property type="match status" value="1"/>
</dbReference>
<feature type="domain" description="Acyl-CoA dehydrogenase/oxidase N-terminal" evidence="9">
    <location>
        <begin position="7"/>
        <end position="115"/>
    </location>
</feature>
<dbReference type="InterPro" id="IPR006089">
    <property type="entry name" value="Acyl-CoA_DH_CS"/>
</dbReference>
<gene>
    <name evidence="10" type="ORF">FXF65_36025</name>
</gene>
<dbReference type="AlphaFoldDB" id="A0A5D0TTA5"/>
<keyword evidence="11" id="KW-1185">Reference proteome</keyword>
<evidence type="ECO:0000256" key="5">
    <source>
        <dbReference type="ARBA" id="ARBA00023002"/>
    </source>
</evidence>
<comment type="similarity">
    <text evidence="2 6">Belongs to the acyl-CoA dehydrogenase family.</text>
</comment>
<dbReference type="PIRSF" id="PIRSF016578">
    <property type="entry name" value="HsaA"/>
    <property type="match status" value="1"/>
</dbReference>
<feature type="domain" description="Acyl-CoA oxidase/dehydrogenase middle" evidence="8">
    <location>
        <begin position="122"/>
        <end position="216"/>
    </location>
</feature>
<feature type="domain" description="Acyl-CoA dehydrogenase/oxidase C-terminal" evidence="7">
    <location>
        <begin position="228"/>
        <end position="377"/>
    </location>
</feature>
<evidence type="ECO:0000259" key="7">
    <source>
        <dbReference type="Pfam" id="PF00441"/>
    </source>
</evidence>
<protein>
    <submittedName>
        <fullName evidence="10">Acyl-CoA dehydrogenase</fullName>
    </submittedName>
</protein>
<dbReference type="OrthoDB" id="3176804at2"/>
<comment type="cofactor">
    <cofactor evidence="1 6">
        <name>FAD</name>
        <dbReference type="ChEBI" id="CHEBI:57692"/>
    </cofactor>
</comment>
<dbReference type="SUPFAM" id="SSF47203">
    <property type="entry name" value="Acyl-CoA dehydrogenase C-terminal domain-like"/>
    <property type="match status" value="1"/>
</dbReference>
<dbReference type="SUPFAM" id="SSF56645">
    <property type="entry name" value="Acyl-CoA dehydrogenase NM domain-like"/>
    <property type="match status" value="1"/>
</dbReference>
<dbReference type="PROSITE" id="PS00072">
    <property type="entry name" value="ACYL_COA_DH_1"/>
    <property type="match status" value="1"/>
</dbReference>
<evidence type="ECO:0000259" key="8">
    <source>
        <dbReference type="Pfam" id="PF02770"/>
    </source>
</evidence>
<dbReference type="FunFam" id="2.40.110.10:FF:000002">
    <property type="entry name" value="Acyl-CoA dehydrogenase fadE12"/>
    <property type="match status" value="1"/>
</dbReference>
<dbReference type="InterPro" id="IPR036250">
    <property type="entry name" value="AcylCo_DH-like_C"/>
</dbReference>
<dbReference type="Pfam" id="PF02771">
    <property type="entry name" value="Acyl-CoA_dh_N"/>
    <property type="match status" value="1"/>
</dbReference>
<dbReference type="InterPro" id="IPR006091">
    <property type="entry name" value="Acyl-CoA_Oxase/DH_mid-dom"/>
</dbReference>
<sequence>MSIALNTEERDLQQALRRYLDAEVAPLVAEYERRREFPWDLLGGLYEFGYVRGAVARAHGGDEVGAMVQAVLMEEAGRCWGSLRTTVNVQGMVAMLLSRAGTDAQRARFLDPMLAASRFGWFALTEAEAGSDAGALRCTGRRDGDSFVLNGRKIYITNALHCDFGILLARQLDEDGADRGVSAFLVDAAESPYGVHDIAHMPVRSTTSCELVFDDVRIPAENLLGEPGSGFGLAMAAVNQGRLNMAMGAVGLSQACLEAAVRFSRERRQFGKSLAEFQLVQQMVVDIAVGTQTARLLGYDAARVLDAGGDGRYECSMAKYYCGETAGRSATLALQVHGGAGLMEEFPVERYFRDAREATIPEGTSQIQVLQMGKHLLGRSALR</sequence>
<dbReference type="Gene3D" id="1.10.540.10">
    <property type="entry name" value="Acyl-CoA dehydrogenase/oxidase, N-terminal domain"/>
    <property type="match status" value="1"/>
</dbReference>
<proteinExistence type="inferred from homology"/>
<keyword evidence="4 6" id="KW-0274">FAD</keyword>
<evidence type="ECO:0000313" key="11">
    <source>
        <dbReference type="Proteomes" id="UP000322634"/>
    </source>
</evidence>
<comment type="caution">
    <text evidence="10">The sequence shown here is derived from an EMBL/GenBank/DDBJ whole genome shotgun (WGS) entry which is preliminary data.</text>
</comment>
<dbReference type="Pfam" id="PF02770">
    <property type="entry name" value="Acyl-CoA_dh_M"/>
    <property type="match status" value="1"/>
</dbReference>
<evidence type="ECO:0000256" key="4">
    <source>
        <dbReference type="ARBA" id="ARBA00022827"/>
    </source>
</evidence>
<dbReference type="Proteomes" id="UP000322634">
    <property type="component" value="Unassembled WGS sequence"/>
</dbReference>
<keyword evidence="5 6" id="KW-0560">Oxidoreductase</keyword>
<dbReference type="Pfam" id="PF00441">
    <property type="entry name" value="Acyl-CoA_dh_1"/>
    <property type="match status" value="1"/>
</dbReference>
<name>A0A5D0TTA5_9ACTN</name>
<dbReference type="PROSITE" id="PS00073">
    <property type="entry name" value="ACYL_COA_DH_2"/>
    <property type="match status" value="1"/>
</dbReference>
<accession>A0A5D0TTA5</accession>
<evidence type="ECO:0000256" key="6">
    <source>
        <dbReference type="RuleBase" id="RU362125"/>
    </source>
</evidence>
<reference evidence="10 11" key="1">
    <citation type="submission" date="2019-08" db="EMBL/GenBank/DDBJ databases">
        <title>Actinomadura sp. nov. CYP1-5 isolated from mountain soil.</title>
        <authorList>
            <person name="Songsumanus A."/>
            <person name="Kuncharoen N."/>
            <person name="Kudo T."/>
            <person name="Yuki M."/>
            <person name="Igarashi Y."/>
            <person name="Tanasupawat S."/>
        </authorList>
    </citation>
    <scope>NUCLEOTIDE SEQUENCE [LARGE SCALE GENOMIC DNA]</scope>
    <source>
        <strain evidence="10 11">GKU157</strain>
    </source>
</reference>